<dbReference type="Proteomes" id="UP000756346">
    <property type="component" value="Unassembled WGS sequence"/>
</dbReference>
<dbReference type="InterPro" id="IPR001138">
    <property type="entry name" value="Zn2Cys6_DnaBD"/>
</dbReference>
<keyword evidence="9" id="KW-1185">Reference proteome</keyword>
<dbReference type="SUPFAM" id="SSF57701">
    <property type="entry name" value="Zn2/Cys6 DNA-binding domain"/>
    <property type="match status" value="1"/>
</dbReference>
<evidence type="ECO:0000256" key="1">
    <source>
        <dbReference type="ARBA" id="ARBA00022723"/>
    </source>
</evidence>
<evidence type="ECO:0000313" key="9">
    <source>
        <dbReference type="Proteomes" id="UP000756346"/>
    </source>
</evidence>
<protein>
    <recommendedName>
        <fullName evidence="10">Zn(2)-C6 fungal-type domain-containing protein</fullName>
    </recommendedName>
</protein>
<evidence type="ECO:0000256" key="7">
    <source>
        <dbReference type="SAM" id="MobiDB-lite"/>
    </source>
</evidence>
<sequence>MAPKRQQKDTPGIRSGCLICKRRKTKADEKEPYCLRCTTTRLLSGSQPIPGSQRPTPPPRPKPLAETATDPQQCYESVPKRGHLGVPGHHILWTPALITSSSQQALYLDVFRYKVAPSFPDRKFWTRIVQREAIYDESIRDSVVALGALWLARERERERSTRVRLVQGGKSDTLPCCDLNMDVNSHEASRHHARAMATFRKRLIDHGRTVASRSIFIATYLFVIYEQIQGNGAEADRLLIYSMSLMYQHLAVFKANEQECPKLSSALAAKLDDDGLAEAERCFTHLALVNPSGQRISSGEAASRELASHIITAVLPDPGWPTDVLLMEWDLFLTRAGIWVFRLAPEALFTERDFVDGRPELSRAINIGQKAWKSIFEARIAMEECASSRAALNSALANALMLYICWNCVFDHTEMAWDAYTADIKAVMDLLERAEGQPLQPQHESLRIPTPHPLYFILQKCRIFEARQRALRMMRRAVKAEASWHTRIMLEACEAHIAQEESGRDARTGIIPAPKRLLWTTYSWDDGGTRLALTLTAAVPGADGKRATKTIHLQPSQLNGTT</sequence>
<dbReference type="InterPro" id="IPR052360">
    <property type="entry name" value="Transcr_Regulatory_Proteins"/>
</dbReference>
<keyword evidence="3" id="KW-0805">Transcription regulation</keyword>
<feature type="region of interest" description="Disordered" evidence="7">
    <location>
        <begin position="43"/>
        <end position="71"/>
    </location>
</feature>
<evidence type="ECO:0008006" key="10">
    <source>
        <dbReference type="Google" id="ProtNLM"/>
    </source>
</evidence>
<dbReference type="CDD" id="cd00067">
    <property type="entry name" value="GAL4"/>
    <property type="match status" value="1"/>
</dbReference>
<evidence type="ECO:0000256" key="5">
    <source>
        <dbReference type="ARBA" id="ARBA00023163"/>
    </source>
</evidence>
<evidence type="ECO:0000256" key="6">
    <source>
        <dbReference type="ARBA" id="ARBA00023242"/>
    </source>
</evidence>
<dbReference type="InterPro" id="IPR036864">
    <property type="entry name" value="Zn2-C6_fun-type_DNA-bd_sf"/>
</dbReference>
<dbReference type="GeneID" id="70178490"/>
<dbReference type="PANTHER" id="PTHR36206:SF4">
    <property type="entry name" value="HYPOTHETICAL CONSERVED PROTEIN (EUROFUNG)-RELATED"/>
    <property type="match status" value="1"/>
</dbReference>
<dbReference type="GO" id="GO:0003677">
    <property type="term" value="F:DNA binding"/>
    <property type="evidence" value="ECO:0007669"/>
    <property type="project" value="UniProtKB-KW"/>
</dbReference>
<keyword evidence="1" id="KW-0479">Metal-binding</keyword>
<dbReference type="GO" id="GO:0000981">
    <property type="term" value="F:DNA-binding transcription factor activity, RNA polymerase II-specific"/>
    <property type="evidence" value="ECO:0007669"/>
    <property type="project" value="InterPro"/>
</dbReference>
<keyword evidence="2" id="KW-0862">Zinc</keyword>
<keyword evidence="6" id="KW-0539">Nucleus</keyword>
<dbReference type="EMBL" id="JAGTJQ010000001">
    <property type="protein sequence ID" value="KAH7041283.1"/>
    <property type="molecule type" value="Genomic_DNA"/>
</dbReference>
<evidence type="ECO:0000256" key="2">
    <source>
        <dbReference type="ARBA" id="ARBA00022833"/>
    </source>
</evidence>
<dbReference type="RefSeq" id="XP_046019338.1">
    <property type="nucleotide sequence ID" value="XM_046148944.1"/>
</dbReference>
<gene>
    <name evidence="8" type="ORF">B0I36DRAFT_21332</name>
</gene>
<keyword evidence="5" id="KW-0804">Transcription</keyword>
<dbReference type="PANTHER" id="PTHR36206">
    <property type="entry name" value="ASPERCRYPTIN BIOSYNTHESIS CLUSTER-SPECIFIC TRANSCRIPTION REGULATOR ATNN-RELATED"/>
    <property type="match status" value="1"/>
</dbReference>
<name>A0A9P8YJZ4_9PEZI</name>
<proteinExistence type="predicted"/>
<accession>A0A9P8YJZ4</accession>
<evidence type="ECO:0000256" key="3">
    <source>
        <dbReference type="ARBA" id="ARBA00023015"/>
    </source>
</evidence>
<dbReference type="OrthoDB" id="1919336at2759"/>
<keyword evidence="4" id="KW-0238">DNA-binding</keyword>
<comment type="caution">
    <text evidence="8">The sequence shown here is derived from an EMBL/GenBank/DDBJ whole genome shotgun (WGS) entry which is preliminary data.</text>
</comment>
<reference evidence="8" key="1">
    <citation type="journal article" date="2021" name="Nat. Commun.">
        <title>Genetic determinants of endophytism in the Arabidopsis root mycobiome.</title>
        <authorList>
            <person name="Mesny F."/>
            <person name="Miyauchi S."/>
            <person name="Thiergart T."/>
            <person name="Pickel B."/>
            <person name="Atanasova L."/>
            <person name="Karlsson M."/>
            <person name="Huettel B."/>
            <person name="Barry K.W."/>
            <person name="Haridas S."/>
            <person name="Chen C."/>
            <person name="Bauer D."/>
            <person name="Andreopoulos W."/>
            <person name="Pangilinan J."/>
            <person name="LaButti K."/>
            <person name="Riley R."/>
            <person name="Lipzen A."/>
            <person name="Clum A."/>
            <person name="Drula E."/>
            <person name="Henrissat B."/>
            <person name="Kohler A."/>
            <person name="Grigoriev I.V."/>
            <person name="Martin F.M."/>
            <person name="Hacquard S."/>
        </authorList>
    </citation>
    <scope>NUCLEOTIDE SEQUENCE</scope>
    <source>
        <strain evidence="8">MPI-CAGE-CH-0230</strain>
    </source>
</reference>
<dbReference type="GO" id="GO:0008270">
    <property type="term" value="F:zinc ion binding"/>
    <property type="evidence" value="ECO:0007669"/>
    <property type="project" value="InterPro"/>
</dbReference>
<evidence type="ECO:0000313" key="8">
    <source>
        <dbReference type="EMBL" id="KAH7041283.1"/>
    </source>
</evidence>
<dbReference type="AlphaFoldDB" id="A0A9P8YJZ4"/>
<evidence type="ECO:0000256" key="4">
    <source>
        <dbReference type="ARBA" id="ARBA00023125"/>
    </source>
</evidence>
<organism evidence="8 9">
    <name type="scientific">Microdochium trichocladiopsis</name>
    <dbReference type="NCBI Taxonomy" id="1682393"/>
    <lineage>
        <taxon>Eukaryota</taxon>
        <taxon>Fungi</taxon>
        <taxon>Dikarya</taxon>
        <taxon>Ascomycota</taxon>
        <taxon>Pezizomycotina</taxon>
        <taxon>Sordariomycetes</taxon>
        <taxon>Xylariomycetidae</taxon>
        <taxon>Xylariales</taxon>
        <taxon>Microdochiaceae</taxon>
        <taxon>Microdochium</taxon>
    </lineage>
</organism>